<evidence type="ECO:0000313" key="3">
    <source>
        <dbReference type="EMBL" id="RVD92396.1"/>
    </source>
</evidence>
<sequence length="177" mass="21066">MLFIFLLNAIINCFSWDTIRNAEHIQARLLKLTKYSTLYELFNISQINTNTSTIKKKWRELMMKQQLYDGTRMSPEVLSLVSSAYDLMTKNKEEYDFLMDNPFYLTRLLKCNGWYNLIFVFLSLFLIVLIDFAIVAKRIITFKRVKKSKASRPTLSDMKFAKFFSYFLKNKPKKKKS</sequence>
<evidence type="ECO:0000256" key="2">
    <source>
        <dbReference type="SAM" id="SignalP"/>
    </source>
</evidence>
<reference evidence="3 4" key="1">
    <citation type="submission" date="2018-10" db="EMBL/GenBank/DDBJ databases">
        <title>Draft genome sequence of the microsporidian Tubulinosema ratisbonensis.</title>
        <authorList>
            <person name="Polonais V."/>
            <person name="Peyretaillade E."/>
            <person name="Niehus S."/>
            <person name="Wawrzyniak I."/>
            <person name="Franchet A."/>
            <person name="Gaspin C."/>
            <person name="Reichstadt M."/>
            <person name="Belser C."/>
            <person name="Labadie K."/>
            <person name="Delbac F."/>
            <person name="Ferrandon D."/>
        </authorList>
    </citation>
    <scope>NUCLEOTIDE SEQUENCE [LARGE SCALE GENOMIC DNA]</scope>
    <source>
        <strain evidence="3 4">Franzen</strain>
    </source>
</reference>
<feature type="transmembrane region" description="Helical" evidence="1">
    <location>
        <begin position="114"/>
        <end position="136"/>
    </location>
</feature>
<dbReference type="OrthoDB" id="2191896at2759"/>
<keyword evidence="1" id="KW-0472">Membrane</keyword>
<dbReference type="InterPro" id="IPR036869">
    <property type="entry name" value="J_dom_sf"/>
</dbReference>
<name>A0A437AN33_9MICR</name>
<keyword evidence="2" id="KW-0732">Signal</keyword>
<dbReference type="AlphaFoldDB" id="A0A437AN33"/>
<dbReference type="SUPFAM" id="SSF46565">
    <property type="entry name" value="Chaperone J-domain"/>
    <property type="match status" value="1"/>
</dbReference>
<organism evidence="3 4">
    <name type="scientific">Tubulinosema ratisbonensis</name>
    <dbReference type="NCBI Taxonomy" id="291195"/>
    <lineage>
        <taxon>Eukaryota</taxon>
        <taxon>Fungi</taxon>
        <taxon>Fungi incertae sedis</taxon>
        <taxon>Microsporidia</taxon>
        <taxon>Tubulinosematoidea</taxon>
        <taxon>Tubulinosematidae</taxon>
        <taxon>Tubulinosema</taxon>
    </lineage>
</organism>
<dbReference type="EMBL" id="RCSS01000231">
    <property type="protein sequence ID" value="RVD92396.1"/>
    <property type="molecule type" value="Genomic_DNA"/>
</dbReference>
<feature type="chain" id="PRO_5019537687" evidence="2">
    <location>
        <begin position="16"/>
        <end position="177"/>
    </location>
</feature>
<keyword evidence="1" id="KW-1133">Transmembrane helix</keyword>
<keyword evidence="1" id="KW-0812">Transmembrane</keyword>
<gene>
    <name evidence="3" type="ORF">TUBRATIS_11050</name>
</gene>
<proteinExistence type="predicted"/>
<accession>A0A437AN33</accession>
<evidence type="ECO:0000313" key="4">
    <source>
        <dbReference type="Proteomes" id="UP000282876"/>
    </source>
</evidence>
<dbReference type="Proteomes" id="UP000282876">
    <property type="component" value="Unassembled WGS sequence"/>
</dbReference>
<protein>
    <submittedName>
        <fullName evidence="3">Uncharacterized protein</fullName>
    </submittedName>
</protein>
<keyword evidence="4" id="KW-1185">Reference proteome</keyword>
<evidence type="ECO:0000256" key="1">
    <source>
        <dbReference type="SAM" id="Phobius"/>
    </source>
</evidence>
<dbReference type="VEuPathDB" id="MicrosporidiaDB:TUBRATIS_11050"/>
<feature type="signal peptide" evidence="2">
    <location>
        <begin position="1"/>
        <end position="15"/>
    </location>
</feature>
<comment type="caution">
    <text evidence="3">The sequence shown here is derived from an EMBL/GenBank/DDBJ whole genome shotgun (WGS) entry which is preliminary data.</text>
</comment>